<proteinExistence type="predicted"/>
<gene>
    <name evidence="2" type="ORF">MONAX_5E005530</name>
</gene>
<organism evidence="2 3">
    <name type="scientific">Marmota monax</name>
    <name type="common">Woodchuck</name>
    <dbReference type="NCBI Taxonomy" id="9995"/>
    <lineage>
        <taxon>Eukaryota</taxon>
        <taxon>Metazoa</taxon>
        <taxon>Chordata</taxon>
        <taxon>Craniata</taxon>
        <taxon>Vertebrata</taxon>
        <taxon>Euteleostomi</taxon>
        <taxon>Mammalia</taxon>
        <taxon>Eutheria</taxon>
        <taxon>Euarchontoglires</taxon>
        <taxon>Glires</taxon>
        <taxon>Rodentia</taxon>
        <taxon>Sciuromorpha</taxon>
        <taxon>Sciuridae</taxon>
        <taxon>Xerinae</taxon>
        <taxon>Marmotini</taxon>
        <taxon>Marmota</taxon>
    </lineage>
</organism>
<dbReference type="GO" id="GO:0006914">
    <property type="term" value="P:autophagy"/>
    <property type="evidence" value="ECO:0007669"/>
    <property type="project" value="TreeGrafter"/>
</dbReference>
<comment type="caution">
    <text evidence="2">The sequence shown here is derived from an EMBL/GenBank/DDBJ whole genome shotgun (WGS) entry which is preliminary data.</text>
</comment>
<dbReference type="EMBL" id="CABDUW010002280">
    <property type="protein sequence ID" value="VTJ86179.1"/>
    <property type="molecule type" value="Genomic_DNA"/>
</dbReference>
<evidence type="ECO:0000313" key="2">
    <source>
        <dbReference type="EMBL" id="VTJ86179.1"/>
    </source>
</evidence>
<feature type="non-terminal residue" evidence="2">
    <location>
        <position position="1"/>
    </location>
</feature>
<accession>A0A5E4CYN3</accession>
<dbReference type="Pfam" id="PF25033">
    <property type="entry name" value="VPS13_M"/>
    <property type="match status" value="1"/>
</dbReference>
<dbReference type="PANTHER" id="PTHR16166:SF22">
    <property type="entry name" value="INTERMEMBRANE LIPID TRANSFER PROTEIN VPS13A"/>
    <property type="match status" value="1"/>
</dbReference>
<dbReference type="GO" id="GO:0045053">
    <property type="term" value="P:protein retention in Golgi apparatus"/>
    <property type="evidence" value="ECO:0007669"/>
    <property type="project" value="TreeGrafter"/>
</dbReference>
<name>A0A5E4CYN3_MARMO</name>
<dbReference type="GO" id="GO:0006623">
    <property type="term" value="P:protein targeting to vacuole"/>
    <property type="evidence" value="ECO:0007669"/>
    <property type="project" value="TreeGrafter"/>
</dbReference>
<dbReference type="PANTHER" id="PTHR16166">
    <property type="entry name" value="VACUOLAR PROTEIN SORTING-ASSOCIATED PROTEIN VPS13"/>
    <property type="match status" value="1"/>
</dbReference>
<dbReference type="AlphaFoldDB" id="A0A5E4CYN3"/>
<feature type="domain" description="VPS13-like middle region" evidence="1">
    <location>
        <begin position="83"/>
        <end position="290"/>
    </location>
</feature>
<evidence type="ECO:0000313" key="3">
    <source>
        <dbReference type="Proteomes" id="UP000335636"/>
    </source>
</evidence>
<dbReference type="Proteomes" id="UP000335636">
    <property type="component" value="Unassembled WGS sequence"/>
</dbReference>
<dbReference type="InterPro" id="IPR026847">
    <property type="entry name" value="VPS13"/>
</dbReference>
<protein>
    <recommendedName>
        <fullName evidence="1">VPS13-like middle region domain-containing protein</fullName>
    </recommendedName>
</protein>
<dbReference type="InterPro" id="IPR056747">
    <property type="entry name" value="VPS13-like_M"/>
</dbReference>
<evidence type="ECO:0000259" key="1">
    <source>
        <dbReference type="Pfam" id="PF25033"/>
    </source>
</evidence>
<keyword evidence="3" id="KW-1185">Reference proteome</keyword>
<reference evidence="2" key="1">
    <citation type="submission" date="2019-04" db="EMBL/GenBank/DDBJ databases">
        <authorList>
            <person name="Alioto T."/>
            <person name="Alioto T."/>
        </authorList>
    </citation>
    <scope>NUCLEOTIDE SEQUENCE [LARGE SCALE GENOMIC DNA]</scope>
</reference>
<sequence length="290" mass="32107">VTRTELTSPVLSDSTGKGSEYLIEQSSLASNAEYIMLQNSSKESFERTITIAKGNSSLALKLSMNEDIITLQILAELSCIRIFIQDQKHNIAEIKIEGLDSEMIMRTSVMEINAKLRNIIVLDSDIMAVYKKAVYITGKEVFSFKMVFYTNVTAGSADTDMNVVDVRFNLTVGCIEVVFVTKFLYSIIAFIDNFQAAKQALAEATVQAAGMAATGVKELAQRSSRFALDIHIKAPVVVIPQSPVSENVFVADFGLITMKNTFVQISESQSYPPPIIDLITIKLSEMRLYR</sequence>